<dbReference type="AlphaFoldDB" id="A0A1V6QPI0"/>
<keyword evidence="1" id="KW-0812">Transmembrane</keyword>
<dbReference type="Proteomes" id="UP000191672">
    <property type="component" value="Unassembled WGS sequence"/>
</dbReference>
<evidence type="ECO:0000313" key="3">
    <source>
        <dbReference type="Proteomes" id="UP000191672"/>
    </source>
</evidence>
<feature type="transmembrane region" description="Helical" evidence="1">
    <location>
        <begin position="39"/>
        <end position="60"/>
    </location>
</feature>
<reference evidence="3" key="1">
    <citation type="journal article" date="2017" name="Nat. Microbiol.">
        <title>Global analysis of biosynthetic gene clusters reveals vast potential of secondary metabolite production in Penicillium species.</title>
        <authorList>
            <person name="Nielsen J.C."/>
            <person name="Grijseels S."/>
            <person name="Prigent S."/>
            <person name="Ji B."/>
            <person name="Dainat J."/>
            <person name="Nielsen K.F."/>
            <person name="Frisvad J.C."/>
            <person name="Workman M."/>
            <person name="Nielsen J."/>
        </authorList>
    </citation>
    <scope>NUCLEOTIDE SEQUENCE [LARGE SCALE GENOMIC DNA]</scope>
    <source>
        <strain evidence="3">IBT 31811</strain>
    </source>
</reference>
<sequence>MGVRANLYVGDNQNSSVPEHTLWEILVNAKVNLIRSKGLSIAGVFSWPGYLGFIAAYVYMMQILGHIPEKLMMSVPLAICAGPVQICPSTRILWGDCVSNTSAAYVYHGQYGFSSDDLSSIGKVGV</sequence>
<keyword evidence="3" id="KW-1185">Reference proteome</keyword>
<evidence type="ECO:0000313" key="2">
    <source>
        <dbReference type="EMBL" id="OQD91071.1"/>
    </source>
</evidence>
<comment type="caution">
    <text evidence="2">The sequence shown here is derived from an EMBL/GenBank/DDBJ whole genome shotgun (WGS) entry which is preliminary data.</text>
</comment>
<gene>
    <name evidence="2" type="ORF">PENANT_c001G02606</name>
</gene>
<dbReference type="EMBL" id="MDYN01000001">
    <property type="protein sequence ID" value="OQD91071.1"/>
    <property type="molecule type" value="Genomic_DNA"/>
</dbReference>
<proteinExistence type="predicted"/>
<protein>
    <submittedName>
        <fullName evidence="2">Uncharacterized protein</fullName>
    </submittedName>
</protein>
<keyword evidence="1" id="KW-0472">Membrane</keyword>
<organism evidence="2 3">
    <name type="scientific">Penicillium antarcticum</name>
    <dbReference type="NCBI Taxonomy" id="416450"/>
    <lineage>
        <taxon>Eukaryota</taxon>
        <taxon>Fungi</taxon>
        <taxon>Dikarya</taxon>
        <taxon>Ascomycota</taxon>
        <taxon>Pezizomycotina</taxon>
        <taxon>Eurotiomycetes</taxon>
        <taxon>Eurotiomycetidae</taxon>
        <taxon>Eurotiales</taxon>
        <taxon>Aspergillaceae</taxon>
        <taxon>Penicillium</taxon>
    </lineage>
</organism>
<name>A0A1V6QPI0_9EURO</name>
<keyword evidence="1" id="KW-1133">Transmembrane helix</keyword>
<evidence type="ECO:0000256" key="1">
    <source>
        <dbReference type="SAM" id="Phobius"/>
    </source>
</evidence>
<accession>A0A1V6QPI0</accession>